<evidence type="ECO:0000313" key="3">
    <source>
        <dbReference type="Proteomes" id="UP001198565"/>
    </source>
</evidence>
<protein>
    <submittedName>
        <fullName evidence="2">Aldo/keto reductase</fullName>
    </submittedName>
</protein>
<dbReference type="SUPFAM" id="SSF51430">
    <property type="entry name" value="NAD(P)-linked oxidoreductase"/>
    <property type="match status" value="1"/>
</dbReference>
<dbReference type="Gene3D" id="3.20.20.100">
    <property type="entry name" value="NADP-dependent oxidoreductase domain"/>
    <property type="match status" value="1"/>
</dbReference>
<name>A0ABS7QPX4_9ACTN</name>
<dbReference type="Proteomes" id="UP001198565">
    <property type="component" value="Unassembled WGS sequence"/>
</dbReference>
<proteinExistence type="predicted"/>
<organism evidence="2 3">
    <name type="scientific">Streptantibioticus parmotrematis</name>
    <dbReference type="NCBI Taxonomy" id="2873249"/>
    <lineage>
        <taxon>Bacteria</taxon>
        <taxon>Bacillati</taxon>
        <taxon>Actinomycetota</taxon>
        <taxon>Actinomycetes</taxon>
        <taxon>Kitasatosporales</taxon>
        <taxon>Streptomycetaceae</taxon>
        <taxon>Streptantibioticus</taxon>
    </lineage>
</organism>
<dbReference type="InterPro" id="IPR020471">
    <property type="entry name" value="AKR"/>
</dbReference>
<dbReference type="PANTHER" id="PTHR42686:SF1">
    <property type="entry name" value="GH17980P-RELATED"/>
    <property type="match status" value="1"/>
</dbReference>
<dbReference type="InterPro" id="IPR036812">
    <property type="entry name" value="NAD(P)_OxRdtase_dom_sf"/>
</dbReference>
<accession>A0ABS7QPX4</accession>
<evidence type="ECO:0000313" key="2">
    <source>
        <dbReference type="EMBL" id="MBY8885233.1"/>
    </source>
</evidence>
<dbReference type="PANTHER" id="PTHR42686">
    <property type="entry name" value="GH17980P-RELATED"/>
    <property type="match status" value="1"/>
</dbReference>
<comment type="caution">
    <text evidence="2">The sequence shown here is derived from an EMBL/GenBank/DDBJ whole genome shotgun (WGS) entry which is preliminary data.</text>
</comment>
<sequence length="317" mass="34091">MEHRRLGESGPEVSRLGLGTTSFMGIFGRRDPEDCLNTLLYGLDQGVNFVDTAPSYGDGLAEEMVGRALRGRRDAFVVSTKAGCYTPERFDFSPARIRDGLETSLRRLGTDHVDVLLAHDIEFGDPDRVIGEVLPLLEQLRAEGKARAVGVSGLKLSALTTAVRAARLDVVLSYCRYGPHDRSLAPAARDWAARGTGTVLGSPAAMGLLTPKGPPSWHPASAALKDAARRAARLCAEAGTDLAFLAMQFAFAQDDLACVLTGTGTEAHLDENLRAMTTPPDPELLARITALFDEVAENTWTNEGENASWDQRTAAAR</sequence>
<reference evidence="2 3" key="1">
    <citation type="submission" date="2021-08" db="EMBL/GenBank/DDBJ databases">
        <title>Streptomyces sp. PTM05 isolated from lichen.</title>
        <authorList>
            <person name="Somphong A."/>
            <person name="Phongsopitanun W."/>
            <person name="Tanasupawat S."/>
        </authorList>
    </citation>
    <scope>NUCLEOTIDE SEQUENCE [LARGE SCALE GENOMIC DNA]</scope>
    <source>
        <strain evidence="2 3">Ptm05</strain>
    </source>
</reference>
<feature type="domain" description="NADP-dependent oxidoreductase" evidence="1">
    <location>
        <begin position="15"/>
        <end position="291"/>
    </location>
</feature>
<gene>
    <name evidence="2" type="ORF">K7472_10290</name>
</gene>
<dbReference type="InterPro" id="IPR023210">
    <property type="entry name" value="NADP_OxRdtase_dom"/>
</dbReference>
<dbReference type="EMBL" id="JAINVZ010000005">
    <property type="protein sequence ID" value="MBY8885233.1"/>
    <property type="molecule type" value="Genomic_DNA"/>
</dbReference>
<keyword evidence="3" id="KW-1185">Reference proteome</keyword>
<evidence type="ECO:0000259" key="1">
    <source>
        <dbReference type="Pfam" id="PF00248"/>
    </source>
</evidence>
<dbReference type="RefSeq" id="WP_222976416.1">
    <property type="nucleotide sequence ID" value="NZ_JAINVZ010000005.1"/>
</dbReference>
<dbReference type="Pfam" id="PF00248">
    <property type="entry name" value="Aldo_ket_red"/>
    <property type="match status" value="1"/>
</dbReference>